<dbReference type="Proteomes" id="UP000790709">
    <property type="component" value="Unassembled WGS sequence"/>
</dbReference>
<organism evidence="1 2">
    <name type="scientific">Leucogyrophana mollusca</name>
    <dbReference type="NCBI Taxonomy" id="85980"/>
    <lineage>
        <taxon>Eukaryota</taxon>
        <taxon>Fungi</taxon>
        <taxon>Dikarya</taxon>
        <taxon>Basidiomycota</taxon>
        <taxon>Agaricomycotina</taxon>
        <taxon>Agaricomycetes</taxon>
        <taxon>Agaricomycetidae</taxon>
        <taxon>Boletales</taxon>
        <taxon>Boletales incertae sedis</taxon>
        <taxon>Leucogyrophana</taxon>
    </lineage>
</organism>
<comment type="caution">
    <text evidence="1">The sequence shown here is derived from an EMBL/GenBank/DDBJ whole genome shotgun (WGS) entry which is preliminary data.</text>
</comment>
<evidence type="ECO:0000313" key="2">
    <source>
        <dbReference type="Proteomes" id="UP000790709"/>
    </source>
</evidence>
<evidence type="ECO:0000313" key="1">
    <source>
        <dbReference type="EMBL" id="KAH7928374.1"/>
    </source>
</evidence>
<name>A0ACB8BRS1_9AGAM</name>
<protein>
    <submittedName>
        <fullName evidence="1">SET domain-containing protein</fullName>
    </submittedName>
</protein>
<reference evidence="1" key="1">
    <citation type="journal article" date="2021" name="New Phytol.">
        <title>Evolutionary innovations through gain and loss of genes in the ectomycorrhizal Boletales.</title>
        <authorList>
            <person name="Wu G."/>
            <person name="Miyauchi S."/>
            <person name="Morin E."/>
            <person name="Kuo A."/>
            <person name="Drula E."/>
            <person name="Varga T."/>
            <person name="Kohler A."/>
            <person name="Feng B."/>
            <person name="Cao Y."/>
            <person name="Lipzen A."/>
            <person name="Daum C."/>
            <person name="Hundley H."/>
            <person name="Pangilinan J."/>
            <person name="Johnson J."/>
            <person name="Barry K."/>
            <person name="LaButti K."/>
            <person name="Ng V."/>
            <person name="Ahrendt S."/>
            <person name="Min B."/>
            <person name="Choi I.G."/>
            <person name="Park H."/>
            <person name="Plett J.M."/>
            <person name="Magnuson J."/>
            <person name="Spatafora J.W."/>
            <person name="Nagy L.G."/>
            <person name="Henrissat B."/>
            <person name="Grigoriev I.V."/>
            <person name="Yang Z.L."/>
            <person name="Xu J."/>
            <person name="Martin F.M."/>
        </authorList>
    </citation>
    <scope>NUCLEOTIDE SEQUENCE</scope>
    <source>
        <strain evidence="1">KUC20120723A-06</strain>
    </source>
</reference>
<accession>A0ACB8BRS1</accession>
<keyword evidence="2" id="KW-1185">Reference proteome</keyword>
<gene>
    <name evidence="1" type="ORF">BV22DRAFT_215564</name>
</gene>
<dbReference type="EMBL" id="MU266354">
    <property type="protein sequence ID" value="KAH7928374.1"/>
    <property type="molecule type" value="Genomic_DNA"/>
</dbReference>
<sequence>MSTPIVNSFLGNPLIDLRSTAYGGRSLFARCSISPNTLIHTSYAPYAHVVYNDFRKEICAQCFAYAFTSNLREWSTKWSKDGAATVFFCSEECRKAWKQDVVGEIIAEVNGALRKAARAVKKSKGKVLSPGVGAMAEAITQKDIDKAWAEADAFVCSKSTLATSHAAPFLEDMELEIARFVASAIVHRYVTDHPGASAITTDSGSRLDQASWMSFLQLQDNELPNVHSRPYILPIHLRIYKFLSFALPAHLRPYAPTTVRVVLARDSGNSFGIWEGEGGEEMFGWGMWASASYFNHNCAPNVRKTRQGRTLQFTTSRVVEEGEELCISYVDVDQPRNERVTALEERWFFTSCSIALSQWIQSGPRLLGSDGNRSRIRSHSLKAGR</sequence>
<proteinExistence type="predicted"/>